<protein>
    <submittedName>
        <fullName evidence="2">Uncharacterized protein</fullName>
    </submittedName>
</protein>
<keyword evidence="1" id="KW-0812">Transmembrane</keyword>
<gene>
    <name evidence="2" type="ORF">ACFQPB_12565</name>
</gene>
<evidence type="ECO:0000313" key="2">
    <source>
        <dbReference type="EMBL" id="MFC7409696.1"/>
    </source>
</evidence>
<dbReference type="RefSeq" id="WP_382223736.1">
    <property type="nucleotide sequence ID" value="NZ_JBHTCA010000008.1"/>
</dbReference>
<evidence type="ECO:0000256" key="1">
    <source>
        <dbReference type="SAM" id="Phobius"/>
    </source>
</evidence>
<organism evidence="2 3">
    <name type="scientific">Hydrogenophaga atypica</name>
    <dbReference type="NCBI Taxonomy" id="249409"/>
    <lineage>
        <taxon>Bacteria</taxon>
        <taxon>Pseudomonadati</taxon>
        <taxon>Pseudomonadota</taxon>
        <taxon>Betaproteobacteria</taxon>
        <taxon>Burkholderiales</taxon>
        <taxon>Comamonadaceae</taxon>
        <taxon>Hydrogenophaga</taxon>
    </lineage>
</organism>
<dbReference type="Proteomes" id="UP001596501">
    <property type="component" value="Unassembled WGS sequence"/>
</dbReference>
<reference evidence="3" key="1">
    <citation type="journal article" date="2019" name="Int. J. Syst. Evol. Microbiol.">
        <title>The Global Catalogue of Microorganisms (GCM) 10K type strain sequencing project: providing services to taxonomists for standard genome sequencing and annotation.</title>
        <authorList>
            <consortium name="The Broad Institute Genomics Platform"/>
            <consortium name="The Broad Institute Genome Sequencing Center for Infectious Disease"/>
            <person name="Wu L."/>
            <person name="Ma J."/>
        </authorList>
    </citation>
    <scope>NUCLEOTIDE SEQUENCE [LARGE SCALE GENOMIC DNA]</scope>
    <source>
        <strain evidence="3">CGMCC 1.12371</strain>
    </source>
</reference>
<feature type="transmembrane region" description="Helical" evidence="1">
    <location>
        <begin position="36"/>
        <end position="57"/>
    </location>
</feature>
<sequence>MLTVVVLLKLCVEIALLALAGQWVLMRLLGSRSGDNVVYGLLQVVTSPVVGLVSRLFSGGANARRDMRFAALLVFLLWCGATVAKLWLCLGLGVAGCR</sequence>
<keyword evidence="1" id="KW-1133">Transmembrane helix</keyword>
<evidence type="ECO:0000313" key="3">
    <source>
        <dbReference type="Proteomes" id="UP001596501"/>
    </source>
</evidence>
<comment type="caution">
    <text evidence="2">The sequence shown here is derived from an EMBL/GenBank/DDBJ whole genome shotgun (WGS) entry which is preliminary data.</text>
</comment>
<dbReference type="EMBL" id="JBHTCA010000008">
    <property type="protein sequence ID" value="MFC7409696.1"/>
    <property type="molecule type" value="Genomic_DNA"/>
</dbReference>
<keyword evidence="3" id="KW-1185">Reference proteome</keyword>
<name>A0ABW2QKV0_9BURK</name>
<feature type="transmembrane region" description="Helical" evidence="1">
    <location>
        <begin position="69"/>
        <end position="95"/>
    </location>
</feature>
<keyword evidence="1" id="KW-0472">Membrane</keyword>
<accession>A0ABW2QKV0</accession>
<proteinExistence type="predicted"/>